<comment type="caution">
    <text evidence="1">The sequence shown here is derived from an EMBL/GenBank/DDBJ whole genome shotgun (WGS) entry which is preliminary data.</text>
</comment>
<evidence type="ECO:0000313" key="2">
    <source>
        <dbReference type="Proteomes" id="UP000824120"/>
    </source>
</evidence>
<dbReference type="EMBL" id="JACXVP010000001">
    <property type="protein sequence ID" value="KAG5632589.1"/>
    <property type="molecule type" value="Genomic_DNA"/>
</dbReference>
<dbReference type="Proteomes" id="UP000824120">
    <property type="component" value="Chromosome 1"/>
</dbReference>
<protein>
    <submittedName>
        <fullName evidence="1">Uncharacterized protein</fullName>
    </submittedName>
</protein>
<reference evidence="1 2" key="1">
    <citation type="submission" date="2020-09" db="EMBL/GenBank/DDBJ databases">
        <title>De no assembly of potato wild relative species, Solanum commersonii.</title>
        <authorList>
            <person name="Cho K."/>
        </authorList>
    </citation>
    <scope>NUCLEOTIDE SEQUENCE [LARGE SCALE GENOMIC DNA]</scope>
    <source>
        <strain evidence="1">LZ3.2</strain>
        <tissue evidence="1">Leaf</tissue>
    </source>
</reference>
<keyword evidence="2" id="KW-1185">Reference proteome</keyword>
<evidence type="ECO:0000313" key="1">
    <source>
        <dbReference type="EMBL" id="KAG5632589.1"/>
    </source>
</evidence>
<gene>
    <name evidence="1" type="ORF">H5410_004306</name>
</gene>
<accession>A0A9J6B715</accession>
<sequence length="101" mass="11327">MDNLSREMGEKLMEMGAWSGSGDADTMWNKAASCIRKVASKVLGVSRGNFGGHKGDWWWNGEVQGKVEAKKAAYAKLVECVDEEEKRTLKKAYKTTKQKLR</sequence>
<organism evidence="1 2">
    <name type="scientific">Solanum commersonii</name>
    <name type="common">Commerson's wild potato</name>
    <name type="synonym">Commerson's nightshade</name>
    <dbReference type="NCBI Taxonomy" id="4109"/>
    <lineage>
        <taxon>Eukaryota</taxon>
        <taxon>Viridiplantae</taxon>
        <taxon>Streptophyta</taxon>
        <taxon>Embryophyta</taxon>
        <taxon>Tracheophyta</taxon>
        <taxon>Spermatophyta</taxon>
        <taxon>Magnoliopsida</taxon>
        <taxon>eudicotyledons</taxon>
        <taxon>Gunneridae</taxon>
        <taxon>Pentapetalae</taxon>
        <taxon>asterids</taxon>
        <taxon>lamiids</taxon>
        <taxon>Solanales</taxon>
        <taxon>Solanaceae</taxon>
        <taxon>Solanoideae</taxon>
        <taxon>Solaneae</taxon>
        <taxon>Solanum</taxon>
    </lineage>
</organism>
<name>A0A9J6B715_SOLCO</name>
<dbReference type="AlphaFoldDB" id="A0A9J6B715"/>
<dbReference type="OrthoDB" id="681201at2759"/>
<proteinExistence type="predicted"/>